<feature type="domain" description="UvrD-like helicase ATP-binding" evidence="6">
    <location>
        <begin position="208"/>
        <end position="490"/>
    </location>
</feature>
<dbReference type="SUPFAM" id="SSF52540">
    <property type="entry name" value="P-loop containing nucleoside triphosphate hydrolases"/>
    <property type="match status" value="1"/>
</dbReference>
<dbReference type="GO" id="GO:0005829">
    <property type="term" value="C:cytosol"/>
    <property type="evidence" value="ECO:0007669"/>
    <property type="project" value="TreeGrafter"/>
</dbReference>
<dbReference type="GO" id="GO:0003677">
    <property type="term" value="F:DNA binding"/>
    <property type="evidence" value="ECO:0007669"/>
    <property type="project" value="InterPro"/>
</dbReference>
<evidence type="ECO:0000313" key="7">
    <source>
        <dbReference type="EMBL" id="SFS52603.1"/>
    </source>
</evidence>
<evidence type="ECO:0000256" key="3">
    <source>
        <dbReference type="ARBA" id="ARBA00022806"/>
    </source>
</evidence>
<evidence type="ECO:0000256" key="2">
    <source>
        <dbReference type="ARBA" id="ARBA00022801"/>
    </source>
</evidence>
<keyword evidence="4 5" id="KW-0067">ATP-binding</keyword>
<dbReference type="GO" id="GO:0000725">
    <property type="term" value="P:recombinational repair"/>
    <property type="evidence" value="ECO:0007669"/>
    <property type="project" value="TreeGrafter"/>
</dbReference>
<name>A0A1I6QJD8_9PSEU</name>
<sequence length="636" mass="71460">MTGTFHHRQELLRREAEVQLRDRPLPSWQKRVLHRFAAERDNGWYPLLNQFAPHTPRQRPDLVLVGRMGVLVVLLRETEPDWEDSRAAFVWAAELLAGASIGSGMLSESVLRTVVVHPIEHTGRKGRSADHLAITEDELDRLFKRGERILTSDEALALAKHLDSRTFDLTPIMWNSQRIPRQRGGVPEVLQEPVAPSARRPFRDWRYFLDDAQLGAVRRSYSGPAQISGPAGTGKTTLALHRLAYLARRGDGKLLCTSPLPWIPARAAARFGRMAPELAGQIEFTSLHAWARDLLAGRGRAAEVDEREVRRAFDAVWSRDVVLHGLRNSREYWRDEIDRVIKGRGISSFDAYRTVSRKGRGGQLPSDFRSHAWRFYCEYERELSERGVFDHNDVLKRALAELERRPLPRQYTGVVVDEAQELTLIGLRLAHAISGAGPDQLLLVGDGQQQALAGGWRLAEAGISLHGRGEALRHDYRNRAMLLERASQVEAINRFDEGPSLPLSAALPVRGGGQVVEWHGRDQERALLCALLALDDDSSAAVLTETESAAEHWLRVLRDAGVAARELASWDGRDTTDTLVGTYLHAKGSEFRSVFLPVEPTPPPDTAEDRETHQRRRLTAMTRAQDLLWLAHPTTP</sequence>
<evidence type="ECO:0000259" key="6">
    <source>
        <dbReference type="PROSITE" id="PS51198"/>
    </source>
</evidence>
<reference evidence="8" key="1">
    <citation type="submission" date="2016-10" db="EMBL/GenBank/DDBJ databases">
        <authorList>
            <person name="Varghese N."/>
            <person name="Submissions S."/>
        </authorList>
    </citation>
    <scope>NUCLEOTIDE SEQUENCE [LARGE SCALE GENOMIC DNA]</scope>
    <source>
        <strain evidence="8">DSM 44771</strain>
    </source>
</reference>
<evidence type="ECO:0000256" key="5">
    <source>
        <dbReference type="PROSITE-ProRule" id="PRU00560"/>
    </source>
</evidence>
<dbReference type="Proteomes" id="UP000198852">
    <property type="component" value="Unassembled WGS sequence"/>
</dbReference>
<dbReference type="GO" id="GO:0043138">
    <property type="term" value="F:3'-5' DNA helicase activity"/>
    <property type="evidence" value="ECO:0007669"/>
    <property type="project" value="TreeGrafter"/>
</dbReference>
<dbReference type="Gene3D" id="1.10.10.160">
    <property type="match status" value="1"/>
</dbReference>
<dbReference type="InterPro" id="IPR027417">
    <property type="entry name" value="P-loop_NTPase"/>
</dbReference>
<dbReference type="GO" id="GO:0005524">
    <property type="term" value="F:ATP binding"/>
    <property type="evidence" value="ECO:0007669"/>
    <property type="project" value="UniProtKB-UniRule"/>
</dbReference>
<keyword evidence="1 5" id="KW-0547">Nucleotide-binding</keyword>
<dbReference type="AlphaFoldDB" id="A0A1I6QJD8"/>
<accession>A0A1I6QJD8</accession>
<organism evidence="7 8">
    <name type="scientific">Saccharopolyspora flava</name>
    <dbReference type="NCBI Taxonomy" id="95161"/>
    <lineage>
        <taxon>Bacteria</taxon>
        <taxon>Bacillati</taxon>
        <taxon>Actinomycetota</taxon>
        <taxon>Actinomycetes</taxon>
        <taxon>Pseudonocardiales</taxon>
        <taxon>Pseudonocardiaceae</taxon>
        <taxon>Saccharopolyspora</taxon>
    </lineage>
</organism>
<dbReference type="PANTHER" id="PTHR11070">
    <property type="entry name" value="UVRD / RECB / PCRA DNA HELICASE FAMILY MEMBER"/>
    <property type="match status" value="1"/>
</dbReference>
<dbReference type="STRING" id="95161.SAMN05660874_01520"/>
<keyword evidence="2 5" id="KW-0378">Hydrolase</keyword>
<dbReference type="Pfam" id="PF13245">
    <property type="entry name" value="AAA_19"/>
    <property type="match status" value="1"/>
</dbReference>
<dbReference type="OrthoDB" id="3196525at2"/>
<dbReference type="PANTHER" id="PTHR11070:SF45">
    <property type="entry name" value="DNA 3'-5' HELICASE"/>
    <property type="match status" value="1"/>
</dbReference>
<gene>
    <name evidence="7" type="ORF">SAMN05660874_01520</name>
</gene>
<dbReference type="GO" id="GO:0016787">
    <property type="term" value="F:hydrolase activity"/>
    <property type="evidence" value="ECO:0007669"/>
    <property type="project" value="UniProtKB-UniRule"/>
</dbReference>
<evidence type="ECO:0000313" key="8">
    <source>
        <dbReference type="Proteomes" id="UP000198852"/>
    </source>
</evidence>
<evidence type="ECO:0000256" key="4">
    <source>
        <dbReference type="ARBA" id="ARBA00022840"/>
    </source>
</evidence>
<dbReference type="EMBL" id="FOZX01000002">
    <property type="protein sequence ID" value="SFS52603.1"/>
    <property type="molecule type" value="Genomic_DNA"/>
</dbReference>
<keyword evidence="8" id="KW-1185">Reference proteome</keyword>
<feature type="binding site" evidence="5">
    <location>
        <begin position="229"/>
        <end position="236"/>
    </location>
    <ligand>
        <name>ATP</name>
        <dbReference type="ChEBI" id="CHEBI:30616"/>
    </ligand>
</feature>
<proteinExistence type="predicted"/>
<dbReference type="PROSITE" id="PS51198">
    <property type="entry name" value="UVRD_HELICASE_ATP_BIND"/>
    <property type="match status" value="1"/>
</dbReference>
<dbReference type="InterPro" id="IPR000212">
    <property type="entry name" value="DNA_helicase_UvrD/REP"/>
</dbReference>
<keyword evidence="3 5" id="KW-0347">Helicase</keyword>
<dbReference type="RefSeq" id="WP_093414916.1">
    <property type="nucleotide sequence ID" value="NZ_FOZX01000002.1"/>
</dbReference>
<dbReference type="InterPro" id="IPR013986">
    <property type="entry name" value="DExx_box_DNA_helicase_dom_sf"/>
</dbReference>
<dbReference type="InterPro" id="IPR014016">
    <property type="entry name" value="UvrD-like_ATP-bd"/>
</dbReference>
<dbReference type="Gene3D" id="3.40.50.300">
    <property type="entry name" value="P-loop containing nucleotide triphosphate hydrolases"/>
    <property type="match status" value="2"/>
</dbReference>
<evidence type="ECO:0000256" key="1">
    <source>
        <dbReference type="ARBA" id="ARBA00022741"/>
    </source>
</evidence>
<protein>
    <submittedName>
        <fullName evidence="7">Part of AAA domain-containing protein</fullName>
    </submittedName>
</protein>